<dbReference type="PANTHER" id="PTHR47926:SF347">
    <property type="entry name" value="PENTATRICOPEPTIDE REPEAT-CONTAINING PROTEIN"/>
    <property type="match status" value="1"/>
</dbReference>
<protein>
    <submittedName>
        <fullName evidence="2">Pentatricopeptide repeat-containing protein</fullName>
    </submittedName>
</protein>
<dbReference type="EMBL" id="JAUJYO010000003">
    <property type="protein sequence ID" value="KAK1321312.1"/>
    <property type="molecule type" value="Genomic_DNA"/>
</dbReference>
<dbReference type="Proteomes" id="UP001180020">
    <property type="component" value="Unassembled WGS sequence"/>
</dbReference>
<dbReference type="InterPro" id="IPR002885">
    <property type="entry name" value="PPR_rpt"/>
</dbReference>
<dbReference type="InterPro" id="IPR046848">
    <property type="entry name" value="E_motif"/>
</dbReference>
<sequence>MKSKYRLKPDLEHYACLVDLLGRAGQFNEAMEFIRTMPMEADAGVWGALLGGCRMHSNAWLGEVALDRLASLEPLNSANYVALSSIYMQVGRWSDARRTRSGERGRGLVRVPGCSWVNVESAVHGFGVVHSCHQTETSD</sequence>
<dbReference type="NCBIfam" id="TIGR00756">
    <property type="entry name" value="PPR"/>
    <property type="match status" value="1"/>
</dbReference>
<keyword evidence="1" id="KW-0677">Repeat</keyword>
<dbReference type="PANTHER" id="PTHR47926">
    <property type="entry name" value="PENTATRICOPEPTIDE REPEAT-CONTAINING PROTEIN"/>
    <property type="match status" value="1"/>
</dbReference>
<evidence type="ECO:0000313" key="3">
    <source>
        <dbReference type="Proteomes" id="UP001180020"/>
    </source>
</evidence>
<keyword evidence="3" id="KW-1185">Reference proteome</keyword>
<evidence type="ECO:0000313" key="2">
    <source>
        <dbReference type="EMBL" id="KAK1321312.1"/>
    </source>
</evidence>
<gene>
    <name evidence="2" type="primary">PCMP-H15</name>
    <name evidence="2" type="ORF">QJS10_CPA03g01787</name>
</gene>
<reference evidence="2" key="1">
    <citation type="journal article" date="2023" name="Nat. Commun.">
        <title>Diploid and tetraploid genomes of Acorus and the evolution of monocots.</title>
        <authorList>
            <person name="Ma L."/>
            <person name="Liu K.W."/>
            <person name="Li Z."/>
            <person name="Hsiao Y.Y."/>
            <person name="Qi Y."/>
            <person name="Fu T."/>
            <person name="Tang G.D."/>
            <person name="Zhang D."/>
            <person name="Sun W.H."/>
            <person name="Liu D.K."/>
            <person name="Li Y."/>
            <person name="Chen G.Z."/>
            <person name="Liu X.D."/>
            <person name="Liao X.Y."/>
            <person name="Jiang Y.T."/>
            <person name="Yu X."/>
            <person name="Hao Y."/>
            <person name="Huang J."/>
            <person name="Zhao X.W."/>
            <person name="Ke S."/>
            <person name="Chen Y.Y."/>
            <person name="Wu W.L."/>
            <person name="Hsu J.L."/>
            <person name="Lin Y.F."/>
            <person name="Huang M.D."/>
            <person name="Li C.Y."/>
            <person name="Huang L."/>
            <person name="Wang Z.W."/>
            <person name="Zhao X."/>
            <person name="Zhong W.Y."/>
            <person name="Peng D.H."/>
            <person name="Ahmad S."/>
            <person name="Lan S."/>
            <person name="Zhang J.S."/>
            <person name="Tsai W.C."/>
            <person name="Van de Peer Y."/>
            <person name="Liu Z.J."/>
        </authorList>
    </citation>
    <scope>NUCLEOTIDE SEQUENCE</scope>
    <source>
        <strain evidence="2">CP</strain>
    </source>
</reference>
<dbReference type="GO" id="GO:0009451">
    <property type="term" value="P:RNA modification"/>
    <property type="evidence" value="ECO:0007669"/>
    <property type="project" value="InterPro"/>
</dbReference>
<dbReference type="GO" id="GO:0003723">
    <property type="term" value="F:RNA binding"/>
    <property type="evidence" value="ECO:0007669"/>
    <property type="project" value="InterPro"/>
</dbReference>
<name>A0AAV9F6J5_ACOCL</name>
<evidence type="ECO:0000256" key="1">
    <source>
        <dbReference type="ARBA" id="ARBA00022737"/>
    </source>
</evidence>
<dbReference type="Pfam" id="PF20431">
    <property type="entry name" value="E_motif"/>
    <property type="match status" value="1"/>
</dbReference>
<dbReference type="AlphaFoldDB" id="A0AAV9F6J5"/>
<comment type="caution">
    <text evidence="2">The sequence shown here is derived from an EMBL/GenBank/DDBJ whole genome shotgun (WGS) entry which is preliminary data.</text>
</comment>
<organism evidence="2 3">
    <name type="scientific">Acorus calamus</name>
    <name type="common">Sweet flag</name>
    <dbReference type="NCBI Taxonomy" id="4465"/>
    <lineage>
        <taxon>Eukaryota</taxon>
        <taxon>Viridiplantae</taxon>
        <taxon>Streptophyta</taxon>
        <taxon>Embryophyta</taxon>
        <taxon>Tracheophyta</taxon>
        <taxon>Spermatophyta</taxon>
        <taxon>Magnoliopsida</taxon>
        <taxon>Liliopsida</taxon>
        <taxon>Acoraceae</taxon>
        <taxon>Acorus</taxon>
    </lineage>
</organism>
<dbReference type="InterPro" id="IPR011990">
    <property type="entry name" value="TPR-like_helical_dom_sf"/>
</dbReference>
<dbReference type="InterPro" id="IPR046960">
    <property type="entry name" value="PPR_At4g14850-like_plant"/>
</dbReference>
<dbReference type="Gene3D" id="1.25.40.10">
    <property type="entry name" value="Tetratricopeptide repeat domain"/>
    <property type="match status" value="1"/>
</dbReference>
<accession>A0AAV9F6J5</accession>
<reference evidence="2" key="2">
    <citation type="submission" date="2023-06" db="EMBL/GenBank/DDBJ databases">
        <authorList>
            <person name="Ma L."/>
            <person name="Liu K.-W."/>
            <person name="Li Z."/>
            <person name="Hsiao Y.-Y."/>
            <person name="Qi Y."/>
            <person name="Fu T."/>
            <person name="Tang G."/>
            <person name="Zhang D."/>
            <person name="Sun W.-H."/>
            <person name="Liu D.-K."/>
            <person name="Li Y."/>
            <person name="Chen G.-Z."/>
            <person name="Liu X.-D."/>
            <person name="Liao X.-Y."/>
            <person name="Jiang Y.-T."/>
            <person name="Yu X."/>
            <person name="Hao Y."/>
            <person name="Huang J."/>
            <person name="Zhao X.-W."/>
            <person name="Ke S."/>
            <person name="Chen Y.-Y."/>
            <person name="Wu W.-L."/>
            <person name="Hsu J.-L."/>
            <person name="Lin Y.-F."/>
            <person name="Huang M.-D."/>
            <person name="Li C.-Y."/>
            <person name="Huang L."/>
            <person name="Wang Z.-W."/>
            <person name="Zhao X."/>
            <person name="Zhong W.-Y."/>
            <person name="Peng D.-H."/>
            <person name="Ahmad S."/>
            <person name="Lan S."/>
            <person name="Zhang J.-S."/>
            <person name="Tsai W.-C."/>
            <person name="Van De Peer Y."/>
            <person name="Liu Z.-J."/>
        </authorList>
    </citation>
    <scope>NUCLEOTIDE SEQUENCE</scope>
    <source>
        <strain evidence="2">CP</strain>
        <tissue evidence="2">Leaves</tissue>
    </source>
</reference>
<proteinExistence type="predicted"/>